<keyword evidence="3" id="KW-1185">Reference proteome</keyword>
<proteinExistence type="predicted"/>
<dbReference type="Ensembl" id="ENSFTIT00000011097.1">
    <property type="protein sequence ID" value="ENSFTIP00000010627.1"/>
    <property type="gene ID" value="ENSFTIG00000007143.1"/>
</dbReference>
<feature type="signal peptide" evidence="1">
    <location>
        <begin position="1"/>
        <end position="16"/>
    </location>
</feature>
<keyword evidence="1" id="KW-0732">Signal</keyword>
<sequence length="56" mass="6286">MCLGWFIMLYHHTGFAAQVRACWSGPASPALWRHATCGSRGQDISLRNTEVEPRLV</sequence>
<evidence type="ECO:0000256" key="1">
    <source>
        <dbReference type="SAM" id="SignalP"/>
    </source>
</evidence>
<reference evidence="2" key="1">
    <citation type="submission" date="2025-08" db="UniProtKB">
        <authorList>
            <consortium name="Ensembl"/>
        </authorList>
    </citation>
    <scope>IDENTIFICATION</scope>
</reference>
<accession>A0A8C4UCW1</accession>
<feature type="chain" id="PRO_5034775231" evidence="1">
    <location>
        <begin position="17"/>
        <end position="56"/>
    </location>
</feature>
<dbReference type="AlphaFoldDB" id="A0A8C4UCW1"/>
<reference evidence="2" key="2">
    <citation type="submission" date="2025-09" db="UniProtKB">
        <authorList>
            <consortium name="Ensembl"/>
        </authorList>
    </citation>
    <scope>IDENTIFICATION</scope>
</reference>
<name>A0A8C4UCW1_FALTI</name>
<organism evidence="2 3">
    <name type="scientific">Falco tinnunculus</name>
    <name type="common">Common kestrel</name>
    <dbReference type="NCBI Taxonomy" id="100819"/>
    <lineage>
        <taxon>Eukaryota</taxon>
        <taxon>Metazoa</taxon>
        <taxon>Chordata</taxon>
        <taxon>Craniata</taxon>
        <taxon>Vertebrata</taxon>
        <taxon>Euteleostomi</taxon>
        <taxon>Archelosauria</taxon>
        <taxon>Archosauria</taxon>
        <taxon>Dinosauria</taxon>
        <taxon>Saurischia</taxon>
        <taxon>Theropoda</taxon>
        <taxon>Coelurosauria</taxon>
        <taxon>Aves</taxon>
        <taxon>Neognathae</taxon>
        <taxon>Neoaves</taxon>
        <taxon>Telluraves</taxon>
        <taxon>Australaves</taxon>
        <taxon>Falconiformes</taxon>
        <taxon>Falconidae</taxon>
        <taxon>Falco</taxon>
    </lineage>
</organism>
<protein>
    <submittedName>
        <fullName evidence="2">Uncharacterized protein</fullName>
    </submittedName>
</protein>
<evidence type="ECO:0000313" key="3">
    <source>
        <dbReference type="Proteomes" id="UP000694562"/>
    </source>
</evidence>
<dbReference type="Proteomes" id="UP000694562">
    <property type="component" value="Unplaced"/>
</dbReference>
<evidence type="ECO:0000313" key="2">
    <source>
        <dbReference type="Ensembl" id="ENSFTIP00000010627.1"/>
    </source>
</evidence>